<dbReference type="STRING" id="1797692.A3I33_00230"/>
<keyword evidence="3 4" id="KW-0687">Ribonucleoprotein</keyword>
<dbReference type="GO" id="GO:0003735">
    <property type="term" value="F:structural constituent of ribosome"/>
    <property type="evidence" value="ECO:0007669"/>
    <property type="project" value="InterPro"/>
</dbReference>
<dbReference type="PANTHER" id="PTHR21569">
    <property type="entry name" value="RIBOSOMAL PROTEIN S9"/>
    <property type="match status" value="1"/>
</dbReference>
<evidence type="ECO:0000256" key="4">
    <source>
        <dbReference type="RuleBase" id="RU003815"/>
    </source>
</evidence>
<accession>A0A1G1Z8W5</accession>
<dbReference type="PANTHER" id="PTHR21569:SF1">
    <property type="entry name" value="SMALL RIBOSOMAL SUBUNIT PROTEIN US9M"/>
    <property type="match status" value="1"/>
</dbReference>
<name>A0A1G1Z8W5_9BACT</name>
<dbReference type="NCBIfam" id="NF001099">
    <property type="entry name" value="PRK00132.1"/>
    <property type="match status" value="1"/>
</dbReference>
<dbReference type="InterPro" id="IPR023035">
    <property type="entry name" value="Ribosomal_uS9_bac/plastid"/>
</dbReference>
<evidence type="ECO:0000313" key="6">
    <source>
        <dbReference type="EMBL" id="OGY61068.1"/>
    </source>
</evidence>
<dbReference type="EMBL" id="MHJA01000017">
    <property type="protein sequence ID" value="OGY61068.1"/>
    <property type="molecule type" value="Genomic_DNA"/>
</dbReference>
<dbReference type="SUPFAM" id="SSF54211">
    <property type="entry name" value="Ribosomal protein S5 domain 2-like"/>
    <property type="match status" value="1"/>
</dbReference>
<dbReference type="GO" id="GO:0006412">
    <property type="term" value="P:translation"/>
    <property type="evidence" value="ECO:0007669"/>
    <property type="project" value="InterPro"/>
</dbReference>
<dbReference type="GO" id="GO:0022627">
    <property type="term" value="C:cytosolic small ribosomal subunit"/>
    <property type="evidence" value="ECO:0007669"/>
    <property type="project" value="TreeGrafter"/>
</dbReference>
<evidence type="ECO:0000313" key="7">
    <source>
        <dbReference type="Proteomes" id="UP000176544"/>
    </source>
</evidence>
<dbReference type="GO" id="GO:0003723">
    <property type="term" value="F:RNA binding"/>
    <property type="evidence" value="ECO:0007669"/>
    <property type="project" value="TreeGrafter"/>
</dbReference>
<gene>
    <name evidence="6" type="ORF">A3I33_00230</name>
</gene>
<dbReference type="Proteomes" id="UP000176544">
    <property type="component" value="Unassembled WGS sequence"/>
</dbReference>
<dbReference type="AlphaFoldDB" id="A0A1G1Z8W5"/>
<sequence length="121" mass="13809">MGRRKTAVARVRFYPDKGTEIVVNGLDYKVYFPVLRFQKMAEAPLKKSAVKGGVEVRVSGGGVMAQSEAITLGLARALVKFNPDFKNEFRTLGYLTRDSRMVERKKYGLKKARRAPQWRKR</sequence>
<proteinExistence type="inferred from homology"/>
<reference evidence="6 7" key="1">
    <citation type="journal article" date="2016" name="Nat. Commun.">
        <title>Thousands of microbial genomes shed light on interconnected biogeochemical processes in an aquifer system.</title>
        <authorList>
            <person name="Anantharaman K."/>
            <person name="Brown C.T."/>
            <person name="Hug L.A."/>
            <person name="Sharon I."/>
            <person name="Castelle C.J."/>
            <person name="Probst A.J."/>
            <person name="Thomas B.C."/>
            <person name="Singh A."/>
            <person name="Wilkins M.J."/>
            <person name="Karaoz U."/>
            <person name="Brodie E.L."/>
            <person name="Williams K.H."/>
            <person name="Hubbard S.S."/>
            <person name="Banfield J.F."/>
        </authorList>
    </citation>
    <scope>NUCLEOTIDE SEQUENCE [LARGE SCALE GENOMIC DNA]</scope>
</reference>
<dbReference type="InterPro" id="IPR020574">
    <property type="entry name" value="Ribosomal_uS9_CS"/>
</dbReference>
<comment type="similarity">
    <text evidence="1 4">Belongs to the universal ribosomal protein uS9 family.</text>
</comment>
<comment type="caution">
    <text evidence="6">The sequence shown here is derived from an EMBL/GenBank/DDBJ whole genome shotgun (WGS) entry which is preliminary data.</text>
</comment>
<dbReference type="InterPro" id="IPR000754">
    <property type="entry name" value="Ribosomal_uS9"/>
</dbReference>
<evidence type="ECO:0000256" key="5">
    <source>
        <dbReference type="RuleBase" id="RU003816"/>
    </source>
</evidence>
<keyword evidence="2 4" id="KW-0689">Ribosomal protein</keyword>
<dbReference type="Gene3D" id="3.30.230.10">
    <property type="match status" value="1"/>
</dbReference>
<protein>
    <recommendedName>
        <fullName evidence="5">30S ribosomal protein S9</fullName>
    </recommendedName>
</protein>
<evidence type="ECO:0000256" key="3">
    <source>
        <dbReference type="ARBA" id="ARBA00023274"/>
    </source>
</evidence>
<dbReference type="Pfam" id="PF00380">
    <property type="entry name" value="Ribosomal_S9"/>
    <property type="match status" value="1"/>
</dbReference>
<evidence type="ECO:0000256" key="1">
    <source>
        <dbReference type="ARBA" id="ARBA00005251"/>
    </source>
</evidence>
<dbReference type="InterPro" id="IPR020568">
    <property type="entry name" value="Ribosomal_Su5_D2-typ_SF"/>
</dbReference>
<evidence type="ECO:0000256" key="2">
    <source>
        <dbReference type="ARBA" id="ARBA00022980"/>
    </source>
</evidence>
<dbReference type="InterPro" id="IPR014721">
    <property type="entry name" value="Ribsml_uS5_D2-typ_fold_subgr"/>
</dbReference>
<organism evidence="6 7">
    <name type="scientific">Candidatus Colwellbacteria bacterium RIFCSPLOWO2_02_FULL_45_11</name>
    <dbReference type="NCBI Taxonomy" id="1797692"/>
    <lineage>
        <taxon>Bacteria</taxon>
        <taxon>Candidatus Colwelliibacteriota</taxon>
    </lineage>
</organism>
<dbReference type="PROSITE" id="PS00360">
    <property type="entry name" value="RIBOSOMAL_S9"/>
    <property type="match status" value="1"/>
</dbReference>